<protein>
    <recommendedName>
        <fullName evidence="4">DUF805 domain-containing protein</fullName>
    </recommendedName>
</protein>
<feature type="transmembrane region" description="Helical" evidence="1">
    <location>
        <begin position="78"/>
        <end position="97"/>
    </location>
</feature>
<keyword evidence="3" id="KW-1185">Reference proteome</keyword>
<dbReference type="EMBL" id="JBHSWU010000181">
    <property type="protein sequence ID" value="MFC6724436.1"/>
    <property type="molecule type" value="Genomic_DNA"/>
</dbReference>
<name>A0ABD5RZ26_9EURY</name>
<comment type="caution">
    <text evidence="2">The sequence shown here is derived from an EMBL/GenBank/DDBJ whole genome shotgun (WGS) entry which is preliminary data.</text>
</comment>
<gene>
    <name evidence="2" type="ORF">ACFQE1_08630</name>
</gene>
<keyword evidence="1" id="KW-0472">Membrane</keyword>
<evidence type="ECO:0000313" key="3">
    <source>
        <dbReference type="Proteomes" id="UP001596328"/>
    </source>
</evidence>
<evidence type="ECO:0008006" key="4">
    <source>
        <dbReference type="Google" id="ProtNLM"/>
    </source>
</evidence>
<reference evidence="2 3" key="1">
    <citation type="journal article" date="2019" name="Int. J. Syst. Evol. Microbiol.">
        <title>The Global Catalogue of Microorganisms (GCM) 10K type strain sequencing project: providing services to taxonomists for standard genome sequencing and annotation.</title>
        <authorList>
            <consortium name="The Broad Institute Genomics Platform"/>
            <consortium name="The Broad Institute Genome Sequencing Center for Infectious Disease"/>
            <person name="Wu L."/>
            <person name="Ma J."/>
        </authorList>
    </citation>
    <scope>NUCLEOTIDE SEQUENCE [LARGE SCALE GENOMIC DNA]</scope>
    <source>
        <strain evidence="2 3">NBRC 111368</strain>
    </source>
</reference>
<accession>A0ABD5RZ26</accession>
<organism evidence="2 3">
    <name type="scientific">Halobium palmae</name>
    <dbReference type="NCBI Taxonomy" id="1776492"/>
    <lineage>
        <taxon>Archaea</taxon>
        <taxon>Methanobacteriati</taxon>
        <taxon>Methanobacteriota</taxon>
        <taxon>Stenosarchaea group</taxon>
        <taxon>Halobacteria</taxon>
        <taxon>Halobacteriales</taxon>
        <taxon>Haloferacaceae</taxon>
        <taxon>Halobium</taxon>
    </lineage>
</organism>
<feature type="transmembrane region" description="Helical" evidence="1">
    <location>
        <begin position="12"/>
        <end position="33"/>
    </location>
</feature>
<keyword evidence="1" id="KW-1133">Transmembrane helix</keyword>
<keyword evidence="1" id="KW-0812">Transmembrane</keyword>
<feature type="transmembrane region" description="Helical" evidence="1">
    <location>
        <begin position="45"/>
        <end position="66"/>
    </location>
</feature>
<dbReference type="AlphaFoldDB" id="A0ABD5RZ26"/>
<sequence length="106" mass="11627">MEDDPSERYLHFVVLSEIVALAGVFVLLSLSLAGRVATFGSVPSGLRLGALAFVGIELVIPAWVLYDIRRRSDEPDPIWIHAVAVPVVNVLGLIAYLEDRKRTGEQ</sequence>
<evidence type="ECO:0000256" key="1">
    <source>
        <dbReference type="SAM" id="Phobius"/>
    </source>
</evidence>
<proteinExistence type="predicted"/>
<dbReference type="Proteomes" id="UP001596328">
    <property type="component" value="Unassembled WGS sequence"/>
</dbReference>
<evidence type="ECO:0000313" key="2">
    <source>
        <dbReference type="EMBL" id="MFC6724436.1"/>
    </source>
</evidence>